<dbReference type="EMBL" id="JAFFGZ010000007">
    <property type="protein sequence ID" value="KAK4641990.1"/>
    <property type="molecule type" value="Genomic_DNA"/>
</dbReference>
<evidence type="ECO:0000313" key="2">
    <source>
        <dbReference type="EMBL" id="KAK4641990.1"/>
    </source>
</evidence>
<feature type="compositionally biased region" description="Polar residues" evidence="1">
    <location>
        <begin position="471"/>
        <end position="487"/>
    </location>
</feature>
<evidence type="ECO:0000313" key="3">
    <source>
        <dbReference type="Proteomes" id="UP001322138"/>
    </source>
</evidence>
<organism evidence="2 3">
    <name type="scientific">Podospora bellae-mahoneyi</name>
    <dbReference type="NCBI Taxonomy" id="2093777"/>
    <lineage>
        <taxon>Eukaryota</taxon>
        <taxon>Fungi</taxon>
        <taxon>Dikarya</taxon>
        <taxon>Ascomycota</taxon>
        <taxon>Pezizomycotina</taxon>
        <taxon>Sordariomycetes</taxon>
        <taxon>Sordariomycetidae</taxon>
        <taxon>Sordariales</taxon>
        <taxon>Podosporaceae</taxon>
        <taxon>Podospora</taxon>
    </lineage>
</organism>
<comment type="caution">
    <text evidence="2">The sequence shown here is derived from an EMBL/GenBank/DDBJ whole genome shotgun (WGS) entry which is preliminary data.</text>
</comment>
<keyword evidence="3" id="KW-1185">Reference proteome</keyword>
<sequence>MSGTCLFGKHSSRRVTMPVCSIRGISHNQTNSDTNMCRLPSEQGVRAMLGSTVPEDVTVARIQPLQSLRPQRIYQVHLSDNTSLRLVLPPISMWRPLRSEQASVATEVTAIDWLHQVLTRQSSSATPSSSQSARRGSEETSKQQNEDSKTLLRLLPSLVQHGQDTSTALRELFAFYEPSQGTAIALLEPKITVDPNSPERQQVDFEIGTFYRRFLIQPGLVSPTGRFGPLAAVIPLLQSSQPQRAQPGAGGLFGTGGAASWSVAFHSMLEGVLRDGEDMAVVLGYSTIRRHFRRLGYLLDDVTVPKFVVVDAAQDSNLLVERIPDGGDRGIRIAGLQSWSNCVFGDPLFATVFSDPADLPPPPPSDSFLRGLNSTASATSPPPPVTSASTMTATSNYLLTLNPQLIEALPSAPVRLLFYRIYHILTRIVAEFYRPRPDSTTRELEARRKLNVVLAKLAEIPDDFLCPPETHYSSLPATPNSSTSTKSLSKREYSVARPTGEMSPAKRMRELEMPIPKK</sequence>
<proteinExistence type="predicted"/>
<feature type="region of interest" description="Disordered" evidence="1">
    <location>
        <begin position="122"/>
        <end position="148"/>
    </location>
</feature>
<dbReference type="GeneID" id="87899278"/>
<protein>
    <submittedName>
        <fullName evidence="2">Uncharacterized protein</fullName>
    </submittedName>
</protein>
<dbReference type="Proteomes" id="UP001322138">
    <property type="component" value="Unassembled WGS sequence"/>
</dbReference>
<name>A0ABR0FG72_9PEZI</name>
<feature type="compositionally biased region" description="Low complexity" evidence="1">
    <location>
        <begin position="122"/>
        <end position="134"/>
    </location>
</feature>
<feature type="region of interest" description="Disordered" evidence="1">
    <location>
        <begin position="471"/>
        <end position="518"/>
    </location>
</feature>
<accession>A0ABR0FG72</accession>
<evidence type="ECO:0000256" key="1">
    <source>
        <dbReference type="SAM" id="MobiDB-lite"/>
    </source>
</evidence>
<feature type="compositionally biased region" description="Basic and acidic residues" evidence="1">
    <location>
        <begin position="135"/>
        <end position="148"/>
    </location>
</feature>
<feature type="region of interest" description="Disordered" evidence="1">
    <location>
        <begin position="363"/>
        <end position="389"/>
    </location>
</feature>
<gene>
    <name evidence="2" type="ORF">QC761_505740</name>
</gene>
<dbReference type="RefSeq" id="XP_062730966.1">
    <property type="nucleotide sequence ID" value="XM_062879796.1"/>
</dbReference>
<reference evidence="2 3" key="1">
    <citation type="journal article" date="2023" name="bioRxiv">
        <title>High-quality genome assemblies of four members of thePodospora anserinaspecies complex.</title>
        <authorList>
            <person name="Ament-Velasquez S.L."/>
            <person name="Vogan A.A."/>
            <person name="Wallerman O."/>
            <person name="Hartmann F."/>
            <person name="Gautier V."/>
            <person name="Silar P."/>
            <person name="Giraud T."/>
            <person name="Johannesson H."/>
        </authorList>
    </citation>
    <scope>NUCLEOTIDE SEQUENCE [LARGE SCALE GENOMIC DNA]</scope>
    <source>
        <strain evidence="2 3">CBS 112042</strain>
    </source>
</reference>